<accession>E1QKN1</accession>
<dbReference type="AlphaFoldDB" id="E1QKN1"/>
<feature type="domain" description="Nudix hydrolase" evidence="3">
    <location>
        <begin position="33"/>
        <end position="160"/>
    </location>
</feature>
<dbReference type="eggNOG" id="COG1443">
    <property type="taxonomic scope" value="Bacteria"/>
</dbReference>
<evidence type="ECO:0000256" key="1">
    <source>
        <dbReference type="ARBA" id="ARBA00022801"/>
    </source>
</evidence>
<protein>
    <submittedName>
        <fullName evidence="4">NUDIX hydrolase</fullName>
    </submittedName>
</protein>
<name>E1QKN1_DESB2</name>
<keyword evidence="1 4" id="KW-0378">Hydrolase</keyword>
<dbReference type="PANTHER" id="PTHR10885:SF0">
    <property type="entry name" value="ISOPENTENYL-DIPHOSPHATE DELTA-ISOMERASE"/>
    <property type="match status" value="1"/>
</dbReference>
<dbReference type="OrthoDB" id="9804563at2"/>
<dbReference type="CDD" id="cd04692">
    <property type="entry name" value="NUDIX_Hydrolase"/>
    <property type="match status" value="1"/>
</dbReference>
<dbReference type="STRING" id="644282.Deba_2887"/>
<dbReference type="SUPFAM" id="SSF55811">
    <property type="entry name" value="Nudix"/>
    <property type="match status" value="1"/>
</dbReference>
<sequence length="165" mass="17762">MNQRLADEVLEVVDGRDTVIGLARRGDIHAQGLLHRAVHVLVFDQAGRLYLQRRSANKDTHPGKWTSSASGHVDPGESYEQAARRELAEELGLESALEPLGRLAACALTEGEFTAVYRATADQEPRPDPHEISEGRFFGLTEAMALAAGPMATPSLGLVLGLLPA</sequence>
<gene>
    <name evidence="4" type="ordered locus">Deba_2887</name>
</gene>
<evidence type="ECO:0000256" key="2">
    <source>
        <dbReference type="SAM" id="MobiDB-lite"/>
    </source>
</evidence>
<dbReference type="PROSITE" id="PS00893">
    <property type="entry name" value="NUDIX_BOX"/>
    <property type="match status" value="1"/>
</dbReference>
<evidence type="ECO:0000313" key="4">
    <source>
        <dbReference type="EMBL" id="ADK86240.1"/>
    </source>
</evidence>
<dbReference type="PROSITE" id="PS51462">
    <property type="entry name" value="NUDIX"/>
    <property type="match status" value="1"/>
</dbReference>
<dbReference type="InterPro" id="IPR020084">
    <property type="entry name" value="NUDIX_hydrolase_CS"/>
</dbReference>
<dbReference type="Pfam" id="PF00293">
    <property type="entry name" value="NUDIX"/>
    <property type="match status" value="1"/>
</dbReference>
<reference evidence="4 5" key="1">
    <citation type="journal article" date="2010" name="Stand. Genomic Sci.">
        <title>Complete genome sequence of Desulfarculus baarsii type strain (2st14).</title>
        <authorList>
            <person name="Sun H."/>
            <person name="Spring S."/>
            <person name="Lapidus A."/>
            <person name="Davenport K."/>
            <person name="Del Rio T.G."/>
            <person name="Tice H."/>
            <person name="Nolan M."/>
            <person name="Copeland A."/>
            <person name="Cheng J.F."/>
            <person name="Lucas S."/>
            <person name="Tapia R."/>
            <person name="Goodwin L."/>
            <person name="Pitluck S."/>
            <person name="Ivanova N."/>
            <person name="Pagani I."/>
            <person name="Mavromatis K."/>
            <person name="Ovchinnikova G."/>
            <person name="Pati A."/>
            <person name="Chen A."/>
            <person name="Palaniappan K."/>
            <person name="Hauser L."/>
            <person name="Chang Y.J."/>
            <person name="Jeffries C.D."/>
            <person name="Detter J.C."/>
            <person name="Han C."/>
            <person name="Rohde M."/>
            <person name="Brambilla E."/>
            <person name="Goker M."/>
            <person name="Woyke T."/>
            <person name="Bristow J."/>
            <person name="Eisen J.A."/>
            <person name="Markowitz V."/>
            <person name="Hugenholtz P."/>
            <person name="Kyrpides N.C."/>
            <person name="Klenk H.P."/>
            <person name="Land M."/>
        </authorList>
    </citation>
    <scope>NUCLEOTIDE SEQUENCE [LARGE SCALE GENOMIC DNA]</scope>
    <source>
        <strain evidence="5">ATCC 33931 / DSM 2075 / LMG 7858 / VKM B-1802 / 2st14</strain>
    </source>
</reference>
<dbReference type="InterPro" id="IPR015797">
    <property type="entry name" value="NUDIX_hydrolase-like_dom_sf"/>
</dbReference>
<dbReference type="Proteomes" id="UP000009047">
    <property type="component" value="Chromosome"/>
</dbReference>
<dbReference type="GO" id="GO:0016787">
    <property type="term" value="F:hydrolase activity"/>
    <property type="evidence" value="ECO:0007669"/>
    <property type="project" value="UniProtKB-KW"/>
</dbReference>
<dbReference type="Gene3D" id="3.90.79.10">
    <property type="entry name" value="Nucleoside Triphosphate Pyrophosphohydrolase"/>
    <property type="match status" value="1"/>
</dbReference>
<dbReference type="PANTHER" id="PTHR10885">
    <property type="entry name" value="ISOPENTENYL-DIPHOSPHATE DELTA-ISOMERASE"/>
    <property type="match status" value="1"/>
</dbReference>
<dbReference type="EMBL" id="CP002085">
    <property type="protein sequence ID" value="ADK86240.1"/>
    <property type="molecule type" value="Genomic_DNA"/>
</dbReference>
<evidence type="ECO:0000259" key="3">
    <source>
        <dbReference type="PROSITE" id="PS51462"/>
    </source>
</evidence>
<dbReference type="RefSeq" id="WP_013259678.1">
    <property type="nucleotide sequence ID" value="NC_014365.1"/>
</dbReference>
<organism evidence="4 5">
    <name type="scientific">Desulfarculus baarsii (strain ATCC 33931 / DSM 2075 / LMG 7858 / VKM B-1802 / 2st14)</name>
    <dbReference type="NCBI Taxonomy" id="644282"/>
    <lineage>
        <taxon>Bacteria</taxon>
        <taxon>Pseudomonadati</taxon>
        <taxon>Thermodesulfobacteriota</taxon>
        <taxon>Desulfarculia</taxon>
        <taxon>Desulfarculales</taxon>
        <taxon>Desulfarculaceae</taxon>
        <taxon>Desulfarculus</taxon>
    </lineage>
</organism>
<proteinExistence type="predicted"/>
<keyword evidence="5" id="KW-1185">Reference proteome</keyword>
<dbReference type="HOGENOM" id="CLU_060552_3_1_7"/>
<evidence type="ECO:0000313" key="5">
    <source>
        <dbReference type="Proteomes" id="UP000009047"/>
    </source>
</evidence>
<feature type="region of interest" description="Disordered" evidence="2">
    <location>
        <begin position="55"/>
        <end position="81"/>
    </location>
</feature>
<dbReference type="KEGG" id="dbr:Deba_2887"/>
<dbReference type="InterPro" id="IPR000086">
    <property type="entry name" value="NUDIX_hydrolase_dom"/>
</dbReference>